<reference evidence="2 3" key="1">
    <citation type="submission" date="2024-09" db="EMBL/GenBank/DDBJ databases">
        <title>The Natural Products Discovery Center: Release of the First 8490 Sequenced Strains for Exploring Actinobacteria Biosynthetic Diversity.</title>
        <authorList>
            <person name="Kalkreuter E."/>
            <person name="Kautsar S.A."/>
            <person name="Yang D."/>
            <person name="Bader C.D."/>
            <person name="Teijaro C.N."/>
            <person name="Fluegel L."/>
            <person name="Davis C.M."/>
            <person name="Simpson J.R."/>
            <person name="Lauterbach L."/>
            <person name="Steele A.D."/>
            <person name="Gui C."/>
            <person name="Meng S."/>
            <person name="Li G."/>
            <person name="Viehrig K."/>
            <person name="Ye F."/>
            <person name="Su P."/>
            <person name="Kiefer A.F."/>
            <person name="Nichols A."/>
            <person name="Cepeda A.J."/>
            <person name="Yan W."/>
            <person name="Fan B."/>
            <person name="Jiang Y."/>
            <person name="Adhikari A."/>
            <person name="Zheng C.-J."/>
            <person name="Schuster L."/>
            <person name="Cowan T.M."/>
            <person name="Smanski M.J."/>
            <person name="Chevrette M.G."/>
            <person name="De Carvalho L.P.S."/>
            <person name="Shen B."/>
        </authorList>
    </citation>
    <scope>NUCLEOTIDE SEQUENCE [LARGE SCALE GENOMIC DNA]</scope>
    <source>
        <strain evidence="2 3">NPDC058348</strain>
    </source>
</reference>
<evidence type="ECO:0000313" key="2">
    <source>
        <dbReference type="EMBL" id="MFD5098285.1"/>
    </source>
</evidence>
<evidence type="ECO:0000313" key="3">
    <source>
        <dbReference type="Proteomes" id="UP001598448"/>
    </source>
</evidence>
<comment type="caution">
    <text evidence="2">The sequence shown here is derived from an EMBL/GenBank/DDBJ whole genome shotgun (WGS) entry which is preliminary data.</text>
</comment>
<keyword evidence="3" id="KW-1185">Reference proteome</keyword>
<evidence type="ECO:0000256" key="1">
    <source>
        <dbReference type="SAM" id="MobiDB-lite"/>
    </source>
</evidence>
<dbReference type="RefSeq" id="WP_386708947.1">
    <property type="nucleotide sequence ID" value="NZ_JBHXIJ010000017.1"/>
</dbReference>
<organism evidence="2 3">
    <name type="scientific">Streptomyces albidochromogenes</name>
    <dbReference type="NCBI Taxonomy" id="329524"/>
    <lineage>
        <taxon>Bacteria</taxon>
        <taxon>Bacillati</taxon>
        <taxon>Actinomycetota</taxon>
        <taxon>Actinomycetes</taxon>
        <taxon>Kitasatosporales</taxon>
        <taxon>Streptomycetaceae</taxon>
        <taxon>Streptomyces</taxon>
    </lineage>
</organism>
<dbReference type="Proteomes" id="UP001598448">
    <property type="component" value="Unassembled WGS sequence"/>
</dbReference>
<proteinExistence type="predicted"/>
<dbReference type="EMBL" id="JBHXIJ010000017">
    <property type="protein sequence ID" value="MFD5098285.1"/>
    <property type="molecule type" value="Genomic_DNA"/>
</dbReference>
<name>A0ABW6FF52_9ACTN</name>
<sequence>MSGYSLADQAQVRTDLGDGHAVIDLCEAALDDAGRLLRKVQIMAMQQLAHGASLTGDRTAVDRLIDQAPYRSGDSTRAGARSSRSPGRWHRSPSRADPRRMCRELNALERAMLQ</sequence>
<gene>
    <name evidence="2" type="ORF">ACFWJN_04790</name>
</gene>
<accession>A0ABW6FF52</accession>
<feature type="region of interest" description="Disordered" evidence="1">
    <location>
        <begin position="66"/>
        <end position="101"/>
    </location>
</feature>
<feature type="compositionally biased region" description="Low complexity" evidence="1">
    <location>
        <begin position="71"/>
        <end position="86"/>
    </location>
</feature>
<protein>
    <submittedName>
        <fullName evidence="2">Uncharacterized protein</fullName>
    </submittedName>
</protein>